<dbReference type="GO" id="GO:0030649">
    <property type="term" value="P:aminoglycoside antibiotic catabolic process"/>
    <property type="evidence" value="ECO:0007669"/>
    <property type="project" value="TreeGrafter"/>
</dbReference>
<dbReference type="InterPro" id="IPR016181">
    <property type="entry name" value="Acyl_CoA_acyltransferase"/>
</dbReference>
<dbReference type="SUPFAM" id="SSF55729">
    <property type="entry name" value="Acyl-CoA N-acyltransferases (Nat)"/>
    <property type="match status" value="1"/>
</dbReference>
<accession>A0A1L7HZN9</accession>
<protein>
    <submittedName>
        <fullName evidence="1">Uncharacterized protein</fullName>
    </submittedName>
</protein>
<dbReference type="STRING" id="1229726.GRFL_0084"/>
<organism evidence="1 2">
    <name type="scientific">Christiangramia flava JLT2011</name>
    <dbReference type="NCBI Taxonomy" id="1229726"/>
    <lineage>
        <taxon>Bacteria</taxon>
        <taxon>Pseudomonadati</taxon>
        <taxon>Bacteroidota</taxon>
        <taxon>Flavobacteriia</taxon>
        <taxon>Flavobacteriales</taxon>
        <taxon>Flavobacteriaceae</taxon>
        <taxon>Christiangramia</taxon>
    </lineage>
</organism>
<dbReference type="CDD" id="cd04301">
    <property type="entry name" value="NAT_SF"/>
    <property type="match status" value="1"/>
</dbReference>
<reference evidence="1 2" key="1">
    <citation type="submission" date="2016-07" db="EMBL/GenBank/DDBJ databases">
        <title>Multi-omics approach to identify versatile polysaccharide utilization systems of a marine flavobacterium Gramella flava.</title>
        <authorList>
            <person name="Tang K."/>
        </authorList>
    </citation>
    <scope>NUCLEOTIDE SEQUENCE [LARGE SCALE GENOMIC DNA]</scope>
    <source>
        <strain evidence="1 2">JLT2011</strain>
    </source>
</reference>
<dbReference type="PROSITE" id="PS51186">
    <property type="entry name" value="GNAT"/>
    <property type="match status" value="1"/>
</dbReference>
<gene>
    <name evidence="1" type="ORF">GRFL_0084</name>
</gene>
<dbReference type="AlphaFoldDB" id="A0A1L7HZN9"/>
<dbReference type="PANTHER" id="PTHR37817:SF1">
    <property type="entry name" value="N-ACETYLTRANSFERASE EIS"/>
    <property type="match status" value="1"/>
</dbReference>
<dbReference type="Gene3D" id="3.40.630.30">
    <property type="match status" value="1"/>
</dbReference>
<evidence type="ECO:0000313" key="2">
    <source>
        <dbReference type="Proteomes" id="UP000186230"/>
    </source>
</evidence>
<dbReference type="InterPro" id="IPR000182">
    <property type="entry name" value="GNAT_dom"/>
</dbReference>
<proteinExistence type="predicted"/>
<dbReference type="Proteomes" id="UP000186230">
    <property type="component" value="Chromosome"/>
</dbReference>
<dbReference type="RefSeq" id="WP_083642501.1">
    <property type="nucleotide sequence ID" value="NZ_AMRU01000010.1"/>
</dbReference>
<dbReference type="PANTHER" id="PTHR37817">
    <property type="entry name" value="N-ACETYLTRANSFERASE EIS"/>
    <property type="match status" value="1"/>
</dbReference>
<dbReference type="EMBL" id="CP016359">
    <property type="protein sequence ID" value="APU66808.1"/>
    <property type="molecule type" value="Genomic_DNA"/>
</dbReference>
<dbReference type="KEGG" id="gfl:GRFL_0084"/>
<name>A0A1L7HZN9_9FLAO</name>
<evidence type="ECO:0000313" key="1">
    <source>
        <dbReference type="EMBL" id="APU66808.1"/>
    </source>
</evidence>
<dbReference type="GO" id="GO:0034069">
    <property type="term" value="F:aminoglycoside N-acetyltransferase activity"/>
    <property type="evidence" value="ECO:0007669"/>
    <property type="project" value="TreeGrafter"/>
</dbReference>
<dbReference type="OrthoDB" id="5570877at2"/>
<keyword evidence="2" id="KW-1185">Reference proteome</keyword>
<dbReference type="InterPro" id="IPR051554">
    <property type="entry name" value="Acetyltransferase_Eis"/>
</dbReference>
<sequence>MIIREAHTEDLEDIISVLKASLGETSSKKTSDVWKYKHVANPFGKSLVLVAEEDGEIIGVRAFMRWKWQLGSQTFSAFRAVDTATHPDHQGKGIFKKLTLKALELAEQAGDHFVFNTPNSQSKPGYLKMGWREVGKVRTQIIPQSPFRFLQTARKTPIYDNGKPLNDLSDLIKIYDQRRLKDAKLYTPKSMEYLTWRYSENKIQQYFISSDQDHYVAAYLKDRGKILELRISEMIFVDQIGKDKIWKFINQLSSQYKANIISHNSLEKFSNFQIKGNFGPVLTFKNITCKSKDHEKFLEDSSWNYTIGDLELF</sequence>
<dbReference type="Pfam" id="PF13527">
    <property type="entry name" value="Acetyltransf_9"/>
    <property type="match status" value="1"/>
</dbReference>